<sequence>MLPTLVCRGDKILLVLVGIVLVCSQGLVHRGNRPDELCEAIHGPKPELNCKCRVFNKAVIFLQGQCFFWVCDHVMTESLLSCLPMG</sequence>
<dbReference type="AlphaFoldDB" id="A0A8S9XP75"/>
<name>A0A8S9XP75_APOLU</name>
<comment type="caution">
    <text evidence="2">The sequence shown here is derived from an EMBL/GenBank/DDBJ whole genome shotgun (WGS) entry which is preliminary data.</text>
</comment>
<evidence type="ECO:0000256" key="1">
    <source>
        <dbReference type="SAM" id="SignalP"/>
    </source>
</evidence>
<organism evidence="2 3">
    <name type="scientific">Apolygus lucorum</name>
    <name type="common">Small green plant bug</name>
    <name type="synonym">Lygocoris lucorum</name>
    <dbReference type="NCBI Taxonomy" id="248454"/>
    <lineage>
        <taxon>Eukaryota</taxon>
        <taxon>Metazoa</taxon>
        <taxon>Ecdysozoa</taxon>
        <taxon>Arthropoda</taxon>
        <taxon>Hexapoda</taxon>
        <taxon>Insecta</taxon>
        <taxon>Pterygota</taxon>
        <taxon>Neoptera</taxon>
        <taxon>Paraneoptera</taxon>
        <taxon>Hemiptera</taxon>
        <taxon>Heteroptera</taxon>
        <taxon>Panheteroptera</taxon>
        <taxon>Cimicomorpha</taxon>
        <taxon>Miridae</taxon>
        <taxon>Mirini</taxon>
        <taxon>Apolygus</taxon>
    </lineage>
</organism>
<dbReference type="Proteomes" id="UP000466442">
    <property type="component" value="Unassembled WGS sequence"/>
</dbReference>
<evidence type="ECO:0000313" key="2">
    <source>
        <dbReference type="EMBL" id="KAF6209836.1"/>
    </source>
</evidence>
<reference evidence="2" key="1">
    <citation type="journal article" date="2021" name="Mol. Ecol. Resour.">
        <title>Apolygus lucorum genome provides insights into omnivorousness and mesophyll feeding.</title>
        <authorList>
            <person name="Liu Y."/>
            <person name="Liu H."/>
            <person name="Wang H."/>
            <person name="Huang T."/>
            <person name="Liu B."/>
            <person name="Yang B."/>
            <person name="Yin L."/>
            <person name="Li B."/>
            <person name="Zhang Y."/>
            <person name="Zhang S."/>
            <person name="Jiang F."/>
            <person name="Zhang X."/>
            <person name="Ren Y."/>
            <person name="Wang B."/>
            <person name="Wang S."/>
            <person name="Lu Y."/>
            <person name="Wu K."/>
            <person name="Fan W."/>
            <person name="Wang G."/>
        </authorList>
    </citation>
    <scope>NUCLEOTIDE SEQUENCE</scope>
    <source>
        <strain evidence="2">12Hb</strain>
    </source>
</reference>
<protein>
    <recommendedName>
        <fullName evidence="4">Secreted protein</fullName>
    </recommendedName>
</protein>
<dbReference type="EMBL" id="WIXP02000006">
    <property type="protein sequence ID" value="KAF6209836.1"/>
    <property type="molecule type" value="Genomic_DNA"/>
</dbReference>
<feature type="signal peptide" evidence="1">
    <location>
        <begin position="1"/>
        <end position="24"/>
    </location>
</feature>
<gene>
    <name evidence="2" type="ORF">GE061_015588</name>
</gene>
<proteinExistence type="predicted"/>
<keyword evidence="1" id="KW-0732">Signal</keyword>
<evidence type="ECO:0008006" key="4">
    <source>
        <dbReference type="Google" id="ProtNLM"/>
    </source>
</evidence>
<feature type="chain" id="PRO_5035758394" description="Secreted protein" evidence="1">
    <location>
        <begin position="25"/>
        <end position="86"/>
    </location>
</feature>
<accession>A0A8S9XP75</accession>
<evidence type="ECO:0000313" key="3">
    <source>
        <dbReference type="Proteomes" id="UP000466442"/>
    </source>
</evidence>
<keyword evidence="3" id="KW-1185">Reference proteome</keyword>